<sequence length="82" mass="9037">MVDEHILRVIRSAETSSTPYTDATQCSAELSEVVPASSMPRHSRFPGGLPRRRHRRVVGRTQYHRLIAPSGPPCVCLSAPIS</sequence>
<gene>
    <name evidence="1" type="ORF">FJT64_014907</name>
</gene>
<evidence type="ECO:0000313" key="1">
    <source>
        <dbReference type="EMBL" id="KAF0314666.1"/>
    </source>
</evidence>
<dbReference type="AlphaFoldDB" id="A0A6A4X4L0"/>
<proteinExistence type="predicted"/>
<reference evidence="1 2" key="1">
    <citation type="submission" date="2019-07" db="EMBL/GenBank/DDBJ databases">
        <title>Draft genome assembly of a fouling barnacle, Amphibalanus amphitrite (Darwin, 1854): The first reference genome for Thecostraca.</title>
        <authorList>
            <person name="Kim W."/>
        </authorList>
    </citation>
    <scope>NUCLEOTIDE SEQUENCE [LARGE SCALE GENOMIC DNA]</scope>
    <source>
        <strain evidence="1">SNU_AA5</strain>
        <tissue evidence="1">Soma without cirri and trophi</tissue>
    </source>
</reference>
<accession>A0A6A4X4L0</accession>
<evidence type="ECO:0000313" key="2">
    <source>
        <dbReference type="Proteomes" id="UP000440578"/>
    </source>
</evidence>
<name>A0A6A4X4L0_AMPAM</name>
<keyword evidence="2" id="KW-1185">Reference proteome</keyword>
<dbReference type="Proteomes" id="UP000440578">
    <property type="component" value="Unassembled WGS sequence"/>
</dbReference>
<organism evidence="1 2">
    <name type="scientific">Amphibalanus amphitrite</name>
    <name type="common">Striped barnacle</name>
    <name type="synonym">Balanus amphitrite</name>
    <dbReference type="NCBI Taxonomy" id="1232801"/>
    <lineage>
        <taxon>Eukaryota</taxon>
        <taxon>Metazoa</taxon>
        <taxon>Ecdysozoa</taxon>
        <taxon>Arthropoda</taxon>
        <taxon>Crustacea</taxon>
        <taxon>Multicrustacea</taxon>
        <taxon>Cirripedia</taxon>
        <taxon>Thoracica</taxon>
        <taxon>Thoracicalcarea</taxon>
        <taxon>Balanomorpha</taxon>
        <taxon>Balanoidea</taxon>
        <taxon>Balanidae</taxon>
        <taxon>Amphibalaninae</taxon>
        <taxon>Amphibalanus</taxon>
    </lineage>
</organism>
<comment type="caution">
    <text evidence="1">The sequence shown here is derived from an EMBL/GenBank/DDBJ whole genome shotgun (WGS) entry which is preliminary data.</text>
</comment>
<protein>
    <submittedName>
        <fullName evidence="1">Uncharacterized protein</fullName>
    </submittedName>
</protein>
<dbReference type="EMBL" id="VIIS01000007">
    <property type="protein sequence ID" value="KAF0314666.1"/>
    <property type="molecule type" value="Genomic_DNA"/>
</dbReference>